<proteinExistence type="predicted"/>
<accession>A0A1F5TFU4</accession>
<sequence length="98" mass="10230">MTKTKISTGTKQKVIIAVATVAILAGLGGLISAIGKAKGLSFGGVFFKRTTIEQKKTAAPPPKKTGILPAYNENRLCKIRSTTGGTITVPCAKIKKTE</sequence>
<reference evidence="1 2" key="1">
    <citation type="journal article" date="2016" name="Nat. Commun.">
        <title>Thousands of microbial genomes shed light on interconnected biogeochemical processes in an aquifer system.</title>
        <authorList>
            <person name="Anantharaman K."/>
            <person name="Brown C.T."/>
            <person name="Hug L.A."/>
            <person name="Sharon I."/>
            <person name="Castelle C.J."/>
            <person name="Probst A.J."/>
            <person name="Thomas B.C."/>
            <person name="Singh A."/>
            <person name="Wilkins M.J."/>
            <person name="Karaoz U."/>
            <person name="Brodie E.L."/>
            <person name="Williams K.H."/>
            <person name="Hubbard S.S."/>
            <person name="Banfield J.F."/>
        </authorList>
    </citation>
    <scope>NUCLEOTIDE SEQUENCE [LARGE SCALE GENOMIC DNA]</scope>
</reference>
<comment type="caution">
    <text evidence="1">The sequence shown here is derived from an EMBL/GenBank/DDBJ whole genome shotgun (WGS) entry which is preliminary data.</text>
</comment>
<protein>
    <submittedName>
        <fullName evidence="1">Uncharacterized protein</fullName>
    </submittedName>
</protein>
<dbReference type="Proteomes" id="UP000178656">
    <property type="component" value="Unassembled WGS sequence"/>
</dbReference>
<dbReference type="AlphaFoldDB" id="A0A1F5TFU4"/>
<evidence type="ECO:0000313" key="1">
    <source>
        <dbReference type="EMBL" id="OGF37782.1"/>
    </source>
</evidence>
<evidence type="ECO:0000313" key="2">
    <source>
        <dbReference type="Proteomes" id="UP000178656"/>
    </source>
</evidence>
<dbReference type="EMBL" id="MFGM01000015">
    <property type="protein sequence ID" value="OGF37782.1"/>
    <property type="molecule type" value="Genomic_DNA"/>
</dbReference>
<name>A0A1F5TFU4_9BACT</name>
<gene>
    <name evidence="1" type="ORF">A2482_00960</name>
</gene>
<organism evidence="1 2">
    <name type="scientific">Candidatus Falkowbacteria bacterium RIFOXYC2_FULL_48_21</name>
    <dbReference type="NCBI Taxonomy" id="1798005"/>
    <lineage>
        <taxon>Bacteria</taxon>
        <taxon>Candidatus Falkowiibacteriota</taxon>
    </lineage>
</organism>